<evidence type="ECO:0000313" key="2">
    <source>
        <dbReference type="Proteomes" id="UP000188532"/>
    </source>
</evidence>
<proteinExistence type="predicted"/>
<dbReference type="AlphaFoldDB" id="A0A1V3WDV1"/>
<gene>
    <name evidence="1" type="ORF">BZL29_7981</name>
</gene>
<comment type="caution">
    <text evidence="1">The sequence shown here is derived from an EMBL/GenBank/DDBJ whole genome shotgun (WGS) entry which is preliminary data.</text>
</comment>
<sequence length="69" mass="7207">MKLAVANDVERIAAGGNDPILMDFFDFFAQYQRAYVAALPNHGSGDAALGLPADESLEVILTACHGAGV</sequence>
<protein>
    <submittedName>
        <fullName evidence="1">Uncharacterized protein</fullName>
    </submittedName>
</protein>
<name>A0A1V3WDV1_MYCKA</name>
<dbReference type="EMBL" id="MVBN01000011">
    <property type="protein sequence ID" value="OOK65154.1"/>
    <property type="molecule type" value="Genomic_DNA"/>
</dbReference>
<organism evidence="1 2">
    <name type="scientific">Mycobacterium kansasii</name>
    <dbReference type="NCBI Taxonomy" id="1768"/>
    <lineage>
        <taxon>Bacteria</taxon>
        <taxon>Bacillati</taxon>
        <taxon>Actinomycetota</taxon>
        <taxon>Actinomycetes</taxon>
        <taxon>Mycobacteriales</taxon>
        <taxon>Mycobacteriaceae</taxon>
        <taxon>Mycobacterium</taxon>
    </lineage>
</organism>
<accession>A0A1V3WDV1</accession>
<dbReference type="Proteomes" id="UP000188532">
    <property type="component" value="Unassembled WGS sequence"/>
</dbReference>
<reference evidence="1 2" key="1">
    <citation type="submission" date="2017-02" db="EMBL/GenBank/DDBJ databases">
        <title>Complete genome sequences of Mycobacterium kansasii strains isolated from rhesus macaques.</title>
        <authorList>
            <person name="Panda A."/>
            <person name="Nagaraj S."/>
            <person name="Zhao X."/>
            <person name="Tettelin H."/>
            <person name="Detolla L.J."/>
        </authorList>
    </citation>
    <scope>NUCLEOTIDE SEQUENCE [LARGE SCALE GENOMIC DNA]</scope>
    <source>
        <strain evidence="1 2">11-3469</strain>
    </source>
</reference>
<evidence type="ECO:0000313" key="1">
    <source>
        <dbReference type="EMBL" id="OOK65154.1"/>
    </source>
</evidence>